<accession>A0A1Z2XLE9</accession>
<dbReference type="GO" id="GO:0016747">
    <property type="term" value="F:acyltransferase activity, transferring groups other than amino-acyl groups"/>
    <property type="evidence" value="ECO:0007669"/>
    <property type="project" value="InterPro"/>
</dbReference>
<dbReference type="AlphaFoldDB" id="A0A1Z2XLE9"/>
<dbReference type="EMBL" id="CP021422">
    <property type="protein sequence ID" value="ASB39268.1"/>
    <property type="molecule type" value="Genomic_DNA"/>
</dbReference>
<dbReference type="InterPro" id="IPR051531">
    <property type="entry name" value="N-acetyltransferase"/>
</dbReference>
<dbReference type="EMBL" id="CP065321">
    <property type="protein sequence ID" value="QQR28555.1"/>
    <property type="molecule type" value="Genomic_DNA"/>
</dbReference>
<dbReference type="InterPro" id="IPR016181">
    <property type="entry name" value="Acyl_CoA_acyltransferase"/>
</dbReference>
<dbReference type="RefSeq" id="WP_066537094.1">
    <property type="nucleotide sequence ID" value="NZ_CP021422.1"/>
</dbReference>
<dbReference type="Gene3D" id="3.40.630.30">
    <property type="match status" value="1"/>
</dbReference>
<evidence type="ECO:0000313" key="3">
    <source>
        <dbReference type="EMBL" id="QQR28555.1"/>
    </source>
</evidence>
<dbReference type="SUPFAM" id="SSF55729">
    <property type="entry name" value="Acyl-CoA N-acyltransferases (Nat)"/>
    <property type="match status" value="1"/>
</dbReference>
<evidence type="ECO:0000259" key="1">
    <source>
        <dbReference type="PROSITE" id="PS51186"/>
    </source>
</evidence>
<dbReference type="Pfam" id="PF13302">
    <property type="entry name" value="Acetyltransf_3"/>
    <property type="match status" value="1"/>
</dbReference>
<reference evidence="2" key="1">
    <citation type="journal article" date="2017" name="Genome Announc.">
        <title>High-Quality Whole-Genome Sequences of the Oligo-Mouse-Microbiota Bacterial Community.</title>
        <authorList>
            <person name="Garzetti D."/>
            <person name="Brugiroux S."/>
            <person name="Bunk B."/>
            <person name="Pukall R."/>
            <person name="McCoy K.D."/>
            <person name="Macpherson A.J."/>
            <person name="Stecher B."/>
        </authorList>
    </citation>
    <scope>NUCLEOTIDE SEQUENCE</scope>
    <source>
        <strain evidence="2">KB18</strain>
    </source>
</reference>
<protein>
    <submittedName>
        <fullName evidence="2 3">N-acetyltransferase</fullName>
    </submittedName>
</protein>
<dbReference type="PANTHER" id="PTHR43792">
    <property type="entry name" value="GNAT FAMILY, PUTATIVE (AFU_ORTHOLOGUE AFUA_3G00765)-RELATED-RELATED"/>
    <property type="match status" value="1"/>
</dbReference>
<evidence type="ECO:0000313" key="4">
    <source>
        <dbReference type="Proteomes" id="UP000196710"/>
    </source>
</evidence>
<dbReference type="InterPro" id="IPR000182">
    <property type="entry name" value="GNAT_dom"/>
</dbReference>
<evidence type="ECO:0000313" key="5">
    <source>
        <dbReference type="Proteomes" id="UP000596035"/>
    </source>
</evidence>
<proteinExistence type="predicted"/>
<dbReference type="KEGG" id="amur:ADH66_00500"/>
<evidence type="ECO:0000313" key="2">
    <source>
        <dbReference type="EMBL" id="ASB39268.1"/>
    </source>
</evidence>
<gene>
    <name evidence="2" type="ORF">ADH66_00500</name>
    <name evidence="3" type="ORF">I5Q82_10495</name>
</gene>
<sequence length="186" mass="21850">MIKLETPRLVIRDYTPADEEEYYQLKSHEGAMLRYQSDIMVHSREESDKEFAGVLEEALKPDRTFYFLRVELKENGRQVGSVGYTVTDRTPVGKLVHAGYFYFPEFWGRGYGTEAFSEVLHFAFKEGGVYRVTTGCLAENKGSERIMQKCGLIKEAEHVDWQWHEDRMKTRLEYRLLKPEYDKRNG</sequence>
<organism evidence="3 5">
    <name type="scientific">Acutalibacter muris</name>
    <dbReference type="NCBI Taxonomy" id="1796620"/>
    <lineage>
        <taxon>Bacteria</taxon>
        <taxon>Bacillati</taxon>
        <taxon>Bacillota</taxon>
        <taxon>Clostridia</taxon>
        <taxon>Eubacteriales</taxon>
        <taxon>Acutalibacteraceae</taxon>
        <taxon>Acutalibacter</taxon>
    </lineage>
</organism>
<dbReference type="Proteomes" id="UP000196710">
    <property type="component" value="Chromosome"/>
</dbReference>
<dbReference type="PROSITE" id="PS51186">
    <property type="entry name" value="GNAT"/>
    <property type="match status" value="1"/>
</dbReference>
<keyword evidence="4" id="KW-1185">Reference proteome</keyword>
<dbReference type="Proteomes" id="UP000596035">
    <property type="component" value="Chromosome"/>
</dbReference>
<reference evidence="3 5" key="3">
    <citation type="submission" date="2020-11" db="EMBL/GenBank/DDBJ databases">
        <title>Closed and high quality bacterial genomes of the OMM12 community.</title>
        <authorList>
            <person name="Marbouty M."/>
            <person name="Lamy-Besnier Q."/>
            <person name="Debarbieux L."/>
            <person name="Koszul R."/>
        </authorList>
    </citation>
    <scope>NUCLEOTIDE SEQUENCE [LARGE SCALE GENOMIC DNA]</scope>
    <source>
        <strain evidence="3 5">KB18</strain>
    </source>
</reference>
<dbReference type="CDD" id="cd04301">
    <property type="entry name" value="NAT_SF"/>
    <property type="match status" value="1"/>
</dbReference>
<feature type="domain" description="N-acetyltransferase" evidence="1">
    <location>
        <begin position="9"/>
        <end position="173"/>
    </location>
</feature>
<name>A0A1Z2XLE9_9FIRM</name>
<reference evidence="4" key="2">
    <citation type="submission" date="2017-05" db="EMBL/GenBank/DDBJ databases">
        <title>Improved OligoMM genomes.</title>
        <authorList>
            <person name="Garzetti D."/>
        </authorList>
    </citation>
    <scope>NUCLEOTIDE SEQUENCE [LARGE SCALE GENOMIC DNA]</scope>
    <source>
        <strain evidence="4">KB18</strain>
    </source>
</reference>